<comment type="caution">
    <text evidence="4">The sequence shown here is derived from an EMBL/GenBank/DDBJ whole genome shotgun (WGS) entry which is preliminary data.</text>
</comment>
<comment type="similarity">
    <text evidence="1">Belongs to the LytR/CpsA/Psr (LCP) family.</text>
</comment>
<gene>
    <name evidence="4" type="ORF">OM076_30260</name>
</gene>
<sequence>MSKDGVPHPGRSVLLRALIAGVLTIALSATAVASTVLLEINDVVHEFVGPEQGRTAIDIPEVTRADAGDPRTFLILGSDARYSDRSLKIKPRSDTIMLARIDPDAKRIAVMSIPRDLKVAIPGAGTGKINSAYEIGGPRKTVSTIKRLFEDATGQDFPINNVISVNFGGFRRAVNYVGGVYVDVDRRYYNDNSTAAPGEQYAAIDVQPGYQKLMGQDALDYVRYRHGDNDFFRATRQQDFLRQISHQDAVRELLDVSKRKDLAHIFGRYFEVDKSFVSASNLIGLAKTGLFLTGQKAPVNEVRFPAYEAKDPAIDSSLYVKDSSLRQAVDEFMTGKGSSNPRRVDAAQAGKAPTTAKPKAKRNKPSSIEGLEQAQTEGENMAVIVESQNTLGFPFYFPSLRKTGSRYADTKPRVYSIRDGQNKLHRAYRLTLYAGAYGEYYGVQGMSWRFPPILDDPDRTRDENGRKLMLYYDGSHLRLVAWRTPKAVYWVTNTLTMSIPNSRLIAIAGSLRRLKS</sequence>
<dbReference type="InterPro" id="IPR050922">
    <property type="entry name" value="LytR/CpsA/Psr_CW_biosynth"/>
</dbReference>
<dbReference type="EMBL" id="JAPDOD010000035">
    <property type="protein sequence ID" value="MDA0164592.1"/>
    <property type="molecule type" value="Genomic_DNA"/>
</dbReference>
<name>A0A9X3MXW8_9ACTN</name>
<feature type="compositionally biased region" description="Low complexity" evidence="2">
    <location>
        <begin position="346"/>
        <end position="357"/>
    </location>
</feature>
<evidence type="ECO:0000256" key="2">
    <source>
        <dbReference type="SAM" id="MobiDB-lite"/>
    </source>
</evidence>
<accession>A0A9X3MXW8</accession>
<dbReference type="Pfam" id="PF03816">
    <property type="entry name" value="LytR_cpsA_psr"/>
    <property type="match status" value="1"/>
</dbReference>
<evidence type="ECO:0000313" key="4">
    <source>
        <dbReference type="EMBL" id="MDA0164592.1"/>
    </source>
</evidence>
<dbReference type="AlphaFoldDB" id="A0A9X3MXW8"/>
<protein>
    <submittedName>
        <fullName evidence="4">LCP family protein</fullName>
    </submittedName>
</protein>
<dbReference type="Proteomes" id="UP001149140">
    <property type="component" value="Unassembled WGS sequence"/>
</dbReference>
<dbReference type="PANTHER" id="PTHR33392">
    <property type="entry name" value="POLYISOPRENYL-TEICHOIC ACID--PEPTIDOGLYCAN TEICHOIC ACID TRANSFERASE TAGU"/>
    <property type="match status" value="1"/>
</dbReference>
<evidence type="ECO:0000313" key="5">
    <source>
        <dbReference type="Proteomes" id="UP001149140"/>
    </source>
</evidence>
<dbReference type="InterPro" id="IPR004474">
    <property type="entry name" value="LytR_CpsA_psr"/>
</dbReference>
<organism evidence="4 5">
    <name type="scientific">Solirubrobacter ginsenosidimutans</name>
    <dbReference type="NCBI Taxonomy" id="490573"/>
    <lineage>
        <taxon>Bacteria</taxon>
        <taxon>Bacillati</taxon>
        <taxon>Actinomycetota</taxon>
        <taxon>Thermoleophilia</taxon>
        <taxon>Solirubrobacterales</taxon>
        <taxon>Solirubrobacteraceae</taxon>
        <taxon>Solirubrobacter</taxon>
    </lineage>
</organism>
<dbReference type="PANTHER" id="PTHR33392:SF6">
    <property type="entry name" value="POLYISOPRENYL-TEICHOIC ACID--PEPTIDOGLYCAN TEICHOIC ACID TRANSFERASE TAGU"/>
    <property type="match status" value="1"/>
</dbReference>
<evidence type="ECO:0000256" key="1">
    <source>
        <dbReference type="ARBA" id="ARBA00006068"/>
    </source>
</evidence>
<dbReference type="Gene3D" id="3.40.630.190">
    <property type="entry name" value="LCP protein"/>
    <property type="match status" value="1"/>
</dbReference>
<evidence type="ECO:0000259" key="3">
    <source>
        <dbReference type="Pfam" id="PF03816"/>
    </source>
</evidence>
<feature type="domain" description="Cell envelope-related transcriptional attenuator" evidence="3">
    <location>
        <begin position="92"/>
        <end position="246"/>
    </location>
</feature>
<dbReference type="NCBIfam" id="TIGR00350">
    <property type="entry name" value="lytR_cpsA_psr"/>
    <property type="match status" value="1"/>
</dbReference>
<keyword evidence="5" id="KW-1185">Reference proteome</keyword>
<proteinExistence type="inferred from homology"/>
<dbReference type="RefSeq" id="WP_270043846.1">
    <property type="nucleotide sequence ID" value="NZ_JAPDOD010000035.1"/>
</dbReference>
<feature type="region of interest" description="Disordered" evidence="2">
    <location>
        <begin position="333"/>
        <end position="375"/>
    </location>
</feature>
<reference evidence="4" key="1">
    <citation type="submission" date="2022-10" db="EMBL/GenBank/DDBJ databases">
        <title>The WGS of Solirubrobacter ginsenosidimutans DSM 21036.</title>
        <authorList>
            <person name="Jiang Z."/>
        </authorList>
    </citation>
    <scope>NUCLEOTIDE SEQUENCE</scope>
    <source>
        <strain evidence="4">DSM 21036</strain>
    </source>
</reference>